<protein>
    <submittedName>
        <fullName evidence="2">Isochorismatase</fullName>
    </submittedName>
</protein>
<evidence type="ECO:0000259" key="1">
    <source>
        <dbReference type="Pfam" id="PF00857"/>
    </source>
</evidence>
<dbReference type="RefSeq" id="WP_103264687.1">
    <property type="nucleotide sequence ID" value="NZ_CABMLE010000004.1"/>
</dbReference>
<dbReference type="EMBL" id="PPEK01000004">
    <property type="protein sequence ID" value="PNV67885.1"/>
    <property type="molecule type" value="Genomic_DNA"/>
</dbReference>
<dbReference type="Pfam" id="PF00857">
    <property type="entry name" value="Isochorismatase"/>
    <property type="match status" value="1"/>
</dbReference>
<name>A0A2K2UC20_9ACTN</name>
<dbReference type="InterPro" id="IPR036380">
    <property type="entry name" value="Isochorismatase-like_sf"/>
</dbReference>
<dbReference type="AlphaFoldDB" id="A0A2K2UC20"/>
<comment type="caution">
    <text evidence="2">The sequence shown here is derived from an EMBL/GenBank/DDBJ whole genome shotgun (WGS) entry which is preliminary data.</text>
</comment>
<dbReference type="Gene3D" id="3.40.50.850">
    <property type="entry name" value="Isochorismatase-like"/>
    <property type="match status" value="1"/>
</dbReference>
<keyword evidence="3" id="KW-1185">Reference proteome</keyword>
<dbReference type="CDD" id="cd00431">
    <property type="entry name" value="cysteine_hydrolases"/>
    <property type="match status" value="1"/>
</dbReference>
<accession>A0A2K2UC20</accession>
<dbReference type="PANTHER" id="PTHR47044">
    <property type="entry name" value="OS02G0276400 PROTEIN"/>
    <property type="match status" value="1"/>
</dbReference>
<feature type="domain" description="Isochorismatase-like" evidence="1">
    <location>
        <begin position="7"/>
        <end position="186"/>
    </location>
</feature>
<evidence type="ECO:0000313" key="3">
    <source>
        <dbReference type="Proteomes" id="UP000236197"/>
    </source>
</evidence>
<reference evidence="3" key="1">
    <citation type="submission" date="2018-01" db="EMBL/GenBank/DDBJ databases">
        <title>Rubneribacter badeniensis gen. nov., sp. nov., and Colonibacter rubneri, gen. nov., sp. nov., WGS of new members of the Eggerthellaceae.</title>
        <authorList>
            <person name="Danylec N."/>
            <person name="Stoll D.A."/>
            <person name="Doetsch A."/>
            <person name="Kulling S.E."/>
            <person name="Huch M."/>
        </authorList>
    </citation>
    <scope>NUCLEOTIDE SEQUENCE [LARGE SCALE GENOMIC DNA]</scope>
    <source>
        <strain evidence="3">ResAG-96</strain>
    </source>
</reference>
<sequence>MIDPRKAALIIIDMQHGFLDADSALCVAGAAATVPTCARALSHARELGMPVIHAVRAYAADGSDVEACRHELWLTGGRPVSRACDEGRSLAEPEALKPQPGDRVVVKPRFSAFFGTGLDVMLRRLGVSTVVLIGTTTPNCIRTTCYDALSLDYNVAVIEDCTSSRTPAVQAANTEDMAHIGAQMLTCDAFCRRGLESVRDVVAEVAAAVREARP</sequence>
<dbReference type="Proteomes" id="UP000236197">
    <property type="component" value="Unassembled WGS sequence"/>
</dbReference>
<dbReference type="OrthoDB" id="9814140at2"/>
<dbReference type="InterPro" id="IPR000868">
    <property type="entry name" value="Isochorismatase-like_dom"/>
</dbReference>
<proteinExistence type="predicted"/>
<gene>
    <name evidence="2" type="ORF">C2L71_05005</name>
</gene>
<evidence type="ECO:0000313" key="2">
    <source>
        <dbReference type="EMBL" id="PNV67885.1"/>
    </source>
</evidence>
<dbReference type="SUPFAM" id="SSF52499">
    <property type="entry name" value="Isochorismatase-like hydrolases"/>
    <property type="match status" value="1"/>
</dbReference>
<organism evidence="2 3">
    <name type="scientific">Enteroscipio rubneri</name>
    <dbReference type="NCBI Taxonomy" id="2070686"/>
    <lineage>
        <taxon>Bacteria</taxon>
        <taxon>Bacillati</taxon>
        <taxon>Actinomycetota</taxon>
        <taxon>Coriobacteriia</taxon>
        <taxon>Eggerthellales</taxon>
        <taxon>Eggerthellaceae</taxon>
        <taxon>Enteroscipio</taxon>
    </lineage>
</organism>